<proteinExistence type="predicted"/>
<dbReference type="Gene3D" id="6.20.250.70">
    <property type="match status" value="1"/>
</dbReference>
<keyword evidence="3" id="KW-1185">Reference proteome</keyword>
<dbReference type="PANTHER" id="PTHR28155">
    <property type="entry name" value="ACR243WP"/>
    <property type="match status" value="1"/>
</dbReference>
<dbReference type="EMBL" id="JANBUW010000021">
    <property type="protein sequence ID" value="KAJ2850890.1"/>
    <property type="molecule type" value="Genomic_DNA"/>
</dbReference>
<sequence length="243" mass="26898">MAGISPYEAPIDFEKQKGSTAKQFELSAIEGKELWLLRIPDNVSLKELDGLTIKNPKRAQNGVVGKLTSGSNSFQIISSVNGSANEFKAMAEMNLLVPDDDDDEKSTLSLLPNRCTKMFSIVEDIEIPDSTKHAQEILDREPPLRAQPENMKMKFIPFGFYSAEEYMAIANGKSEDISLADGPVAANVDAAPEKPKKRKKSKKEAASNDEMDVDADGDSSRKAKKEKKEKEKKKKKKSKTSKE</sequence>
<accession>A0A9W8M0R1</accession>
<evidence type="ECO:0000313" key="3">
    <source>
        <dbReference type="Proteomes" id="UP001139887"/>
    </source>
</evidence>
<dbReference type="Pfam" id="PF08208">
    <property type="entry name" value="RNA_polI_A34"/>
    <property type="match status" value="1"/>
</dbReference>
<dbReference type="PANTHER" id="PTHR28155:SF1">
    <property type="entry name" value="DNA-DIRECTED RNA POLYMERASE I SUBUNIT RPA34.5-DOMAIN-CONTAINING PROTEIN"/>
    <property type="match status" value="1"/>
</dbReference>
<dbReference type="Proteomes" id="UP001139887">
    <property type="component" value="Unassembled WGS sequence"/>
</dbReference>
<dbReference type="AlphaFoldDB" id="A0A9W8M0R1"/>
<comment type="caution">
    <text evidence="2">The sequence shown here is derived from an EMBL/GenBank/DDBJ whole genome shotgun (WGS) entry which is preliminary data.</text>
</comment>
<dbReference type="OrthoDB" id="76224at2759"/>
<evidence type="ECO:0000256" key="1">
    <source>
        <dbReference type="SAM" id="MobiDB-lite"/>
    </source>
</evidence>
<reference evidence="2" key="1">
    <citation type="submission" date="2022-07" db="EMBL/GenBank/DDBJ databases">
        <title>Phylogenomic reconstructions and comparative analyses of Kickxellomycotina fungi.</title>
        <authorList>
            <person name="Reynolds N.K."/>
            <person name="Stajich J.E."/>
            <person name="Barry K."/>
            <person name="Grigoriev I.V."/>
            <person name="Crous P."/>
            <person name="Smith M.E."/>
        </authorList>
    </citation>
    <scope>NUCLEOTIDE SEQUENCE</scope>
    <source>
        <strain evidence="2">NRRL 1566</strain>
    </source>
</reference>
<feature type="region of interest" description="Disordered" evidence="1">
    <location>
        <begin position="187"/>
        <end position="243"/>
    </location>
</feature>
<name>A0A9W8M0R1_9FUNG</name>
<dbReference type="InterPro" id="IPR013240">
    <property type="entry name" value="DNA-dir_RNA_pol1_su_RPA34"/>
</dbReference>
<protein>
    <submittedName>
        <fullName evidence="2">Uncharacterized protein</fullName>
    </submittedName>
</protein>
<organism evidence="2 3">
    <name type="scientific">Coemansia brasiliensis</name>
    <dbReference type="NCBI Taxonomy" id="2650707"/>
    <lineage>
        <taxon>Eukaryota</taxon>
        <taxon>Fungi</taxon>
        <taxon>Fungi incertae sedis</taxon>
        <taxon>Zoopagomycota</taxon>
        <taxon>Kickxellomycotina</taxon>
        <taxon>Kickxellomycetes</taxon>
        <taxon>Kickxellales</taxon>
        <taxon>Kickxellaceae</taxon>
        <taxon>Coemansia</taxon>
    </lineage>
</organism>
<evidence type="ECO:0000313" key="2">
    <source>
        <dbReference type="EMBL" id="KAJ2850890.1"/>
    </source>
</evidence>
<feature type="compositionally biased region" description="Acidic residues" evidence="1">
    <location>
        <begin position="207"/>
        <end position="217"/>
    </location>
</feature>
<dbReference type="InterPro" id="IPR053263">
    <property type="entry name" value="Euk_RPA34_RNAP_subunit"/>
</dbReference>
<dbReference type="GO" id="GO:0006360">
    <property type="term" value="P:transcription by RNA polymerase I"/>
    <property type="evidence" value="ECO:0007669"/>
    <property type="project" value="InterPro"/>
</dbReference>
<gene>
    <name evidence="2" type="ORF">IWW36_001516</name>
</gene>
<feature type="compositionally biased region" description="Basic and acidic residues" evidence="1">
    <location>
        <begin position="218"/>
        <end position="229"/>
    </location>
</feature>
<feature type="compositionally biased region" description="Basic residues" evidence="1">
    <location>
        <begin position="230"/>
        <end position="243"/>
    </location>
</feature>